<dbReference type="Proteomes" id="UP001201980">
    <property type="component" value="Unassembled WGS sequence"/>
</dbReference>
<evidence type="ECO:0000313" key="3">
    <source>
        <dbReference type="Proteomes" id="UP001201980"/>
    </source>
</evidence>
<protein>
    <submittedName>
        <fullName evidence="2">Uncharacterized protein</fullName>
    </submittedName>
</protein>
<organism evidence="2 3">
    <name type="scientific">Zalerion maritima</name>
    <dbReference type="NCBI Taxonomy" id="339359"/>
    <lineage>
        <taxon>Eukaryota</taxon>
        <taxon>Fungi</taxon>
        <taxon>Dikarya</taxon>
        <taxon>Ascomycota</taxon>
        <taxon>Pezizomycotina</taxon>
        <taxon>Sordariomycetes</taxon>
        <taxon>Lulworthiomycetidae</taxon>
        <taxon>Lulworthiales</taxon>
        <taxon>Lulworthiaceae</taxon>
        <taxon>Zalerion</taxon>
    </lineage>
</organism>
<reference evidence="2" key="1">
    <citation type="submission" date="2022-07" db="EMBL/GenBank/DDBJ databases">
        <title>Draft genome sequence of Zalerion maritima ATCC 34329, a (micro)plastics degrading marine fungus.</title>
        <authorList>
            <person name="Paco A."/>
            <person name="Goncalves M.F.M."/>
            <person name="Rocha-Santos T.A.P."/>
            <person name="Alves A."/>
        </authorList>
    </citation>
    <scope>NUCLEOTIDE SEQUENCE</scope>
    <source>
        <strain evidence="2">ATCC 34329</strain>
    </source>
</reference>
<comment type="caution">
    <text evidence="2">The sequence shown here is derived from an EMBL/GenBank/DDBJ whole genome shotgun (WGS) entry which is preliminary data.</text>
</comment>
<accession>A0AAD5WR90</accession>
<gene>
    <name evidence="2" type="ORF">MKZ38_004139</name>
</gene>
<name>A0AAD5WR90_9PEZI</name>
<keyword evidence="3" id="KW-1185">Reference proteome</keyword>
<dbReference type="AlphaFoldDB" id="A0AAD5WR90"/>
<feature type="region of interest" description="Disordered" evidence="1">
    <location>
        <begin position="1"/>
        <end position="21"/>
    </location>
</feature>
<evidence type="ECO:0000256" key="1">
    <source>
        <dbReference type="SAM" id="MobiDB-lite"/>
    </source>
</evidence>
<dbReference type="EMBL" id="JAKWBI020000241">
    <property type="protein sequence ID" value="KAJ2898173.1"/>
    <property type="molecule type" value="Genomic_DNA"/>
</dbReference>
<sequence length="251" mass="27845">MASFPACFPSTGFESEDAAGQEFPPTWDTDARLTGWGFTSRAALPVSVITIRFWAAGYVQALATFSFSPSPLSQFSKFPSTPQVFQEATLRRPEGPQERVTRWEKGMAASPYPRQYDLSPCPWVAQLHGSDRCATPRVEKRARSGRIKERDNEEDRKVLSLPIGLSVKMNRDGDGGYASTVINLVQTISDGEEIEQLIIDARERWLGKVRQGEHPHQVRPLSARLSTNPYRQPLLASLLWLGGANGGNISL</sequence>
<evidence type="ECO:0000313" key="2">
    <source>
        <dbReference type="EMBL" id="KAJ2898173.1"/>
    </source>
</evidence>
<proteinExistence type="predicted"/>